<dbReference type="AlphaFoldDB" id="A0A0C3MUV1"/>
<keyword evidence="3" id="KW-1185">Reference proteome</keyword>
<dbReference type="HOGENOM" id="CLU_3107386_0_0_1"/>
<protein>
    <submittedName>
        <fullName evidence="2">Uncharacterized protein</fullName>
    </submittedName>
</protein>
<organism evidence="2 3">
    <name type="scientific">Pisolithus tinctorius Marx 270</name>
    <dbReference type="NCBI Taxonomy" id="870435"/>
    <lineage>
        <taxon>Eukaryota</taxon>
        <taxon>Fungi</taxon>
        <taxon>Dikarya</taxon>
        <taxon>Basidiomycota</taxon>
        <taxon>Agaricomycotina</taxon>
        <taxon>Agaricomycetes</taxon>
        <taxon>Agaricomycetidae</taxon>
        <taxon>Boletales</taxon>
        <taxon>Sclerodermatineae</taxon>
        <taxon>Pisolithaceae</taxon>
        <taxon>Pisolithus</taxon>
    </lineage>
</organism>
<reference evidence="3" key="2">
    <citation type="submission" date="2015-01" db="EMBL/GenBank/DDBJ databases">
        <title>Evolutionary Origins and Diversification of the Mycorrhizal Mutualists.</title>
        <authorList>
            <consortium name="DOE Joint Genome Institute"/>
            <consortium name="Mycorrhizal Genomics Consortium"/>
            <person name="Kohler A."/>
            <person name="Kuo A."/>
            <person name="Nagy L.G."/>
            <person name="Floudas D."/>
            <person name="Copeland A."/>
            <person name="Barry K.W."/>
            <person name="Cichocki N."/>
            <person name="Veneault-Fourrey C."/>
            <person name="LaButti K."/>
            <person name="Lindquist E.A."/>
            <person name="Lipzen A."/>
            <person name="Lundell T."/>
            <person name="Morin E."/>
            <person name="Murat C."/>
            <person name="Riley R."/>
            <person name="Ohm R."/>
            <person name="Sun H."/>
            <person name="Tunlid A."/>
            <person name="Henrissat B."/>
            <person name="Grigoriev I.V."/>
            <person name="Hibbett D.S."/>
            <person name="Martin F."/>
        </authorList>
    </citation>
    <scope>NUCLEOTIDE SEQUENCE [LARGE SCALE GENOMIC DNA]</scope>
    <source>
        <strain evidence="3">Marx 270</strain>
    </source>
</reference>
<dbReference type="Proteomes" id="UP000054217">
    <property type="component" value="Unassembled WGS sequence"/>
</dbReference>
<feature type="compositionally biased region" description="Polar residues" evidence="1">
    <location>
        <begin position="17"/>
        <end position="26"/>
    </location>
</feature>
<dbReference type="EMBL" id="KN832410">
    <property type="protein sequence ID" value="KIN92749.1"/>
    <property type="molecule type" value="Genomic_DNA"/>
</dbReference>
<accession>A0A0C3MUV1</accession>
<gene>
    <name evidence="2" type="ORF">M404DRAFT_36754</name>
</gene>
<evidence type="ECO:0000313" key="2">
    <source>
        <dbReference type="EMBL" id="KIN92749.1"/>
    </source>
</evidence>
<sequence length="51" mass="5429">MTRTCTQARADHALESASASRPTQPETSDDLPPQFQGFSAHHSGTTLASND</sequence>
<name>A0A0C3MUV1_PISTI</name>
<dbReference type="InParanoid" id="A0A0C3MUV1"/>
<evidence type="ECO:0000313" key="3">
    <source>
        <dbReference type="Proteomes" id="UP000054217"/>
    </source>
</evidence>
<reference evidence="2 3" key="1">
    <citation type="submission" date="2014-04" db="EMBL/GenBank/DDBJ databases">
        <authorList>
            <consortium name="DOE Joint Genome Institute"/>
            <person name="Kuo A."/>
            <person name="Kohler A."/>
            <person name="Costa M.D."/>
            <person name="Nagy L.G."/>
            <person name="Floudas D."/>
            <person name="Copeland A."/>
            <person name="Barry K.W."/>
            <person name="Cichocki N."/>
            <person name="Veneault-Fourrey C."/>
            <person name="LaButti K."/>
            <person name="Lindquist E.A."/>
            <person name="Lipzen A."/>
            <person name="Lundell T."/>
            <person name="Morin E."/>
            <person name="Murat C."/>
            <person name="Sun H."/>
            <person name="Tunlid A."/>
            <person name="Henrissat B."/>
            <person name="Grigoriev I.V."/>
            <person name="Hibbett D.S."/>
            <person name="Martin F."/>
            <person name="Nordberg H.P."/>
            <person name="Cantor M.N."/>
            <person name="Hua S.X."/>
        </authorList>
    </citation>
    <scope>NUCLEOTIDE SEQUENCE [LARGE SCALE GENOMIC DNA]</scope>
    <source>
        <strain evidence="2 3">Marx 270</strain>
    </source>
</reference>
<feature type="compositionally biased region" description="Polar residues" evidence="1">
    <location>
        <begin position="42"/>
        <end position="51"/>
    </location>
</feature>
<proteinExistence type="predicted"/>
<evidence type="ECO:0000256" key="1">
    <source>
        <dbReference type="SAM" id="MobiDB-lite"/>
    </source>
</evidence>
<feature type="region of interest" description="Disordered" evidence="1">
    <location>
        <begin position="1"/>
        <end position="51"/>
    </location>
</feature>